<comment type="caution">
    <text evidence="1">The sequence shown here is derived from an EMBL/GenBank/DDBJ whole genome shotgun (WGS) entry which is preliminary data.</text>
</comment>
<name>A0A432WY41_9GAMM</name>
<reference evidence="2" key="1">
    <citation type="journal article" date="2018" name="Front. Microbiol.">
        <title>Genome-Based Analysis Reveals the Taxonomy and Diversity of the Family Idiomarinaceae.</title>
        <authorList>
            <person name="Liu Y."/>
            <person name="Lai Q."/>
            <person name="Shao Z."/>
        </authorList>
    </citation>
    <scope>NUCLEOTIDE SEQUENCE [LARGE SCALE GENOMIC DNA]</scope>
    <source>
        <strain evidence="2">AIS</strain>
    </source>
</reference>
<gene>
    <name evidence="1" type="ORF">CWE13_03270</name>
</gene>
<dbReference type="AlphaFoldDB" id="A0A432WY41"/>
<dbReference type="EMBL" id="PIPP01000001">
    <property type="protein sequence ID" value="RUO38679.1"/>
    <property type="molecule type" value="Genomic_DNA"/>
</dbReference>
<dbReference type="Proteomes" id="UP000286934">
    <property type="component" value="Unassembled WGS sequence"/>
</dbReference>
<accession>A0A432WY41</accession>
<evidence type="ECO:0000313" key="2">
    <source>
        <dbReference type="Proteomes" id="UP000286934"/>
    </source>
</evidence>
<keyword evidence="2" id="KW-1185">Reference proteome</keyword>
<sequence>MLLVLLIAIAGSALGVQIYNQSKAYALQDELIVETLHQTRMAIMHYYQKNGHWPLPPFAGSVNDYVESIELVPSASPSETPHALRIKLYGRNRVERVQPYLAASWVSGSELWLQLATEPANTNDHAGSSGWLKRSGETPSAMNTNLGMSSSAIVNIEELLAETINSNELTSDELTTSQLNTAVLESERVTATSLTANTLASEVFNTASMSGQEGDVGLLRLTSNSFINVWQQEQMQMQDTYAANAHFQNVAVINAQATRISSNRFNANQLQATSGSAAQAEIARIESNVANINHGQANTLSVQHGNMNSITANFVSAGDVVVDAPVELRGYPAESLDELHAELDILYKNLYNCMYEYRWCEAPTSPALSLQSCQGCNREQGEQQFVANIGIGGGECVHGCEFEVLVPGASGQCTPEIVAPLQAGNTTCSVSKDLAPGESWQEMVRIRARNRKNTNVWRDIVAMINWQRTEANCPGFLVQEPIQGTEPLTFTTLNFPETAAGSSAQVTQSGLGCATMGSEWHCTGTAQCSASGQWQNVQTYCGCGF</sequence>
<proteinExistence type="predicted"/>
<protein>
    <submittedName>
        <fullName evidence="1">Uncharacterized protein</fullName>
    </submittedName>
</protein>
<evidence type="ECO:0000313" key="1">
    <source>
        <dbReference type="EMBL" id="RUO38679.1"/>
    </source>
</evidence>
<organism evidence="1 2">
    <name type="scientific">Aliidiomarina shirensis</name>
    <dbReference type="NCBI Taxonomy" id="1048642"/>
    <lineage>
        <taxon>Bacteria</taxon>
        <taxon>Pseudomonadati</taxon>
        <taxon>Pseudomonadota</taxon>
        <taxon>Gammaproteobacteria</taxon>
        <taxon>Alteromonadales</taxon>
        <taxon>Idiomarinaceae</taxon>
        <taxon>Aliidiomarina</taxon>
    </lineage>
</organism>